<gene>
    <name evidence="2" type="ORF">H9865_12020</name>
</gene>
<dbReference type="InterPro" id="IPR025536">
    <property type="entry name" value="DUF4422"/>
</dbReference>
<sequence>MGDTAILIAAHKPFDPPALEGYLPVQVGAALAQKELGFQRDDEGENISVKNPQYCELTAQYWAWKNLTGPQVMGLVHYRRYFVKDMYAPDVKGQILTAAEADALLEKYDIILPKPVYKLAYNGTLYHSKPREGQDKPLLLLEDIVTRRCPEYLPSFEKFVYGHRASFGNMLVAKREVFCAYSAWMFPLLEEFERLGEEQGILDPRMCGFISEYLLCIWADHNFAPEKILFMDVANTEADRRALGYRVRKALVKLGLFEPVSRAAFAVYYRIKGC</sequence>
<accession>A0A9D2AEJ8</accession>
<reference evidence="2" key="1">
    <citation type="journal article" date="2021" name="PeerJ">
        <title>Extensive microbial diversity within the chicken gut microbiome revealed by metagenomics and culture.</title>
        <authorList>
            <person name="Gilroy R."/>
            <person name="Ravi A."/>
            <person name="Getino M."/>
            <person name="Pursley I."/>
            <person name="Horton D.L."/>
            <person name="Alikhan N.F."/>
            <person name="Baker D."/>
            <person name="Gharbi K."/>
            <person name="Hall N."/>
            <person name="Watson M."/>
            <person name="Adriaenssens E.M."/>
            <person name="Foster-Nyarko E."/>
            <person name="Jarju S."/>
            <person name="Secka A."/>
            <person name="Antonio M."/>
            <person name="Oren A."/>
            <person name="Chaudhuri R.R."/>
            <person name="La Ragione R."/>
            <person name="Hildebrand F."/>
            <person name="Pallen M.J."/>
        </authorList>
    </citation>
    <scope>NUCLEOTIDE SEQUENCE</scope>
    <source>
        <strain evidence="2">2239</strain>
    </source>
</reference>
<comment type="caution">
    <text evidence="2">The sequence shown here is derived from an EMBL/GenBank/DDBJ whole genome shotgun (WGS) entry which is preliminary data.</text>
</comment>
<dbReference type="Proteomes" id="UP000824193">
    <property type="component" value="Unassembled WGS sequence"/>
</dbReference>
<dbReference type="AlphaFoldDB" id="A0A9D2AEJ8"/>
<protein>
    <submittedName>
        <fullName evidence="2">DUF4422 domain-containing protein</fullName>
    </submittedName>
</protein>
<reference evidence="2" key="2">
    <citation type="submission" date="2021-04" db="EMBL/GenBank/DDBJ databases">
        <authorList>
            <person name="Gilroy R."/>
        </authorList>
    </citation>
    <scope>NUCLEOTIDE SEQUENCE</scope>
    <source>
        <strain evidence="2">2239</strain>
    </source>
</reference>
<proteinExistence type="predicted"/>
<dbReference type="EMBL" id="DXFW01000040">
    <property type="protein sequence ID" value="HIX06804.1"/>
    <property type="molecule type" value="Genomic_DNA"/>
</dbReference>
<dbReference type="Pfam" id="PF14393">
    <property type="entry name" value="DUF4422"/>
    <property type="match status" value="1"/>
</dbReference>
<organism evidence="2 3">
    <name type="scientific">Candidatus Allofournierella pullicola</name>
    <dbReference type="NCBI Taxonomy" id="2838596"/>
    <lineage>
        <taxon>Bacteria</taxon>
        <taxon>Bacillati</taxon>
        <taxon>Bacillota</taxon>
        <taxon>Clostridia</taxon>
        <taxon>Eubacteriales</taxon>
        <taxon>Oscillospiraceae</taxon>
        <taxon>Allofournierella</taxon>
    </lineage>
</organism>
<feature type="domain" description="DUF4422" evidence="1">
    <location>
        <begin position="6"/>
        <end position="222"/>
    </location>
</feature>
<evidence type="ECO:0000313" key="3">
    <source>
        <dbReference type="Proteomes" id="UP000824193"/>
    </source>
</evidence>
<name>A0A9D2AEJ8_9FIRM</name>
<evidence type="ECO:0000313" key="2">
    <source>
        <dbReference type="EMBL" id="HIX06804.1"/>
    </source>
</evidence>
<evidence type="ECO:0000259" key="1">
    <source>
        <dbReference type="Pfam" id="PF14393"/>
    </source>
</evidence>